<reference evidence="1" key="1">
    <citation type="submission" date="2021-09" db="EMBL/GenBank/DDBJ databases">
        <title>The genome of Mauremys mutica provides insights into the evolution of semi-aquatic lifestyle.</title>
        <authorList>
            <person name="Gong S."/>
            <person name="Gao Y."/>
        </authorList>
    </citation>
    <scope>NUCLEOTIDE SEQUENCE</scope>
    <source>
        <strain evidence="1">MM-2020</strain>
        <tissue evidence="1">Muscle</tissue>
    </source>
</reference>
<gene>
    <name evidence="1" type="ORF">KIL84_005183</name>
</gene>
<keyword evidence="2" id="KW-1185">Reference proteome</keyword>
<protein>
    <submittedName>
        <fullName evidence="1">Uncharacterized protein</fullName>
    </submittedName>
</protein>
<dbReference type="EMBL" id="JAHDVG010000468">
    <property type="protein sequence ID" value="KAH1181457.1"/>
    <property type="molecule type" value="Genomic_DNA"/>
</dbReference>
<accession>A0A9D3XKP6</accession>
<comment type="caution">
    <text evidence="1">The sequence shown here is derived from an EMBL/GenBank/DDBJ whole genome shotgun (WGS) entry which is preliminary data.</text>
</comment>
<dbReference type="Proteomes" id="UP000827986">
    <property type="component" value="Unassembled WGS sequence"/>
</dbReference>
<evidence type="ECO:0000313" key="2">
    <source>
        <dbReference type="Proteomes" id="UP000827986"/>
    </source>
</evidence>
<name>A0A9D3XKP6_9SAUR</name>
<sequence length="106" mass="12138">MGPESQIHKRPRCCDAPERARGRAMRCTDPGTLPQERPQWPPLGACLTQGPRELFQQKFRLPRDEVAAEQWFDGLQSWQNLELGGLKPEFGDLNPFVDFPPACPWH</sequence>
<feature type="non-terminal residue" evidence="1">
    <location>
        <position position="106"/>
    </location>
</feature>
<evidence type="ECO:0000313" key="1">
    <source>
        <dbReference type="EMBL" id="KAH1181457.1"/>
    </source>
</evidence>
<organism evidence="1 2">
    <name type="scientific">Mauremys mutica</name>
    <name type="common">yellowpond turtle</name>
    <dbReference type="NCBI Taxonomy" id="74926"/>
    <lineage>
        <taxon>Eukaryota</taxon>
        <taxon>Metazoa</taxon>
        <taxon>Chordata</taxon>
        <taxon>Craniata</taxon>
        <taxon>Vertebrata</taxon>
        <taxon>Euteleostomi</taxon>
        <taxon>Archelosauria</taxon>
        <taxon>Testudinata</taxon>
        <taxon>Testudines</taxon>
        <taxon>Cryptodira</taxon>
        <taxon>Durocryptodira</taxon>
        <taxon>Testudinoidea</taxon>
        <taxon>Geoemydidae</taxon>
        <taxon>Geoemydinae</taxon>
        <taxon>Mauremys</taxon>
    </lineage>
</organism>
<dbReference type="AlphaFoldDB" id="A0A9D3XKP6"/>
<proteinExistence type="predicted"/>